<dbReference type="SUPFAM" id="SSF49478">
    <property type="entry name" value="Cna protein B-type domain"/>
    <property type="match status" value="8"/>
</dbReference>
<feature type="domain" description="Gram-positive cocci surface proteins LPxTG" evidence="8">
    <location>
        <begin position="1768"/>
        <end position="1799"/>
    </location>
</feature>
<dbReference type="Gene3D" id="2.60.40.10">
    <property type="entry name" value="Immunoglobulins"/>
    <property type="match status" value="1"/>
</dbReference>
<dbReference type="InterPro" id="IPR008454">
    <property type="entry name" value="Collagen-bd_Cna-like_B-typ_dom"/>
</dbReference>
<evidence type="ECO:0000313" key="9">
    <source>
        <dbReference type="EMBL" id="RHC96354.1"/>
    </source>
</evidence>
<accession>A0A414CMW3</accession>
<organism evidence="9 10">
    <name type="scientific">Streptococcus parasanguinis</name>
    <dbReference type="NCBI Taxonomy" id="1318"/>
    <lineage>
        <taxon>Bacteria</taxon>
        <taxon>Bacillati</taxon>
        <taxon>Bacillota</taxon>
        <taxon>Bacilli</taxon>
        <taxon>Lactobacillales</taxon>
        <taxon>Streptococcaceae</taxon>
        <taxon>Streptococcus</taxon>
    </lineage>
</organism>
<dbReference type="PANTHER" id="PTHR36108:SF13">
    <property type="entry name" value="COLOSSIN-B-RELATED"/>
    <property type="match status" value="1"/>
</dbReference>
<dbReference type="Proteomes" id="UP000285773">
    <property type="component" value="Unassembled WGS sequence"/>
</dbReference>
<evidence type="ECO:0000259" key="8">
    <source>
        <dbReference type="PROSITE" id="PS50847"/>
    </source>
</evidence>
<keyword evidence="7" id="KW-0812">Transmembrane</keyword>
<dbReference type="Pfam" id="PF05738">
    <property type="entry name" value="Cna_B"/>
    <property type="match status" value="7"/>
</dbReference>
<evidence type="ECO:0000256" key="2">
    <source>
        <dbReference type="ARBA" id="ARBA00022512"/>
    </source>
</evidence>
<keyword evidence="4" id="KW-0732">Signal</keyword>
<evidence type="ECO:0000256" key="7">
    <source>
        <dbReference type="SAM" id="Phobius"/>
    </source>
</evidence>
<dbReference type="Gene3D" id="2.60.40.1140">
    <property type="entry name" value="Collagen-binding surface protein Cna, B-type domain"/>
    <property type="match status" value="7"/>
</dbReference>
<evidence type="ECO:0000256" key="1">
    <source>
        <dbReference type="ARBA" id="ARBA00007257"/>
    </source>
</evidence>
<protein>
    <submittedName>
        <fullName evidence="9">Cna B-type domain-containing protein</fullName>
    </submittedName>
</protein>
<comment type="caution">
    <text evidence="9">The sequence shown here is derived from an EMBL/GenBank/DDBJ whole genome shotgun (WGS) entry which is preliminary data.</text>
</comment>
<reference evidence="9 10" key="1">
    <citation type="submission" date="2018-08" db="EMBL/GenBank/DDBJ databases">
        <title>A genome reference for cultivated species of the human gut microbiota.</title>
        <authorList>
            <person name="Zou Y."/>
            <person name="Xue W."/>
            <person name="Luo G."/>
        </authorList>
    </citation>
    <scope>NUCLEOTIDE SEQUENCE [LARGE SCALE GENOMIC DNA]</scope>
    <source>
        <strain evidence="9 10">AM33-3BH</strain>
    </source>
</reference>
<dbReference type="NCBIfam" id="TIGR01167">
    <property type="entry name" value="LPXTG_anchor"/>
    <property type="match status" value="1"/>
</dbReference>
<dbReference type="InterPro" id="IPR019931">
    <property type="entry name" value="LPXTG_anchor"/>
</dbReference>
<dbReference type="PANTHER" id="PTHR36108">
    <property type="entry name" value="COLOSSIN-B-RELATED"/>
    <property type="match status" value="1"/>
</dbReference>
<evidence type="ECO:0000256" key="5">
    <source>
        <dbReference type="ARBA" id="ARBA00023088"/>
    </source>
</evidence>
<keyword evidence="2" id="KW-0134">Cell wall</keyword>
<dbReference type="PROSITE" id="PS50847">
    <property type="entry name" value="GRAM_POS_ANCHORING"/>
    <property type="match status" value="1"/>
</dbReference>
<proteinExistence type="inferred from homology"/>
<feature type="compositionally biased region" description="Basic and acidic residues" evidence="6">
    <location>
        <begin position="1707"/>
        <end position="1716"/>
    </location>
</feature>
<comment type="similarity">
    <text evidence="1">Belongs to the serine-aspartate repeat-containing protein (SDr) family.</text>
</comment>
<keyword evidence="5" id="KW-0572">Peptidoglycan-anchor</keyword>
<evidence type="ECO:0000313" key="10">
    <source>
        <dbReference type="Proteomes" id="UP000285773"/>
    </source>
</evidence>
<dbReference type="InterPro" id="IPR013783">
    <property type="entry name" value="Ig-like_fold"/>
</dbReference>
<feature type="region of interest" description="Disordered" evidence="6">
    <location>
        <begin position="1707"/>
        <end position="1765"/>
    </location>
</feature>
<dbReference type="EMBL" id="QSIO01000001">
    <property type="protein sequence ID" value="RHC96354.1"/>
    <property type="molecule type" value="Genomic_DNA"/>
</dbReference>
<evidence type="ECO:0000256" key="3">
    <source>
        <dbReference type="ARBA" id="ARBA00022525"/>
    </source>
</evidence>
<name>A0A414CMW3_STRPA</name>
<dbReference type="RefSeq" id="WP_118095542.1">
    <property type="nucleotide sequence ID" value="NZ_QSIO01000001.1"/>
</dbReference>
<keyword evidence="7" id="KW-1133">Transmembrane helix</keyword>
<feature type="compositionally biased region" description="Basic and acidic residues" evidence="6">
    <location>
        <begin position="1741"/>
        <end position="1760"/>
    </location>
</feature>
<evidence type="ECO:0000256" key="4">
    <source>
        <dbReference type="ARBA" id="ARBA00022729"/>
    </source>
</evidence>
<evidence type="ECO:0000256" key="6">
    <source>
        <dbReference type="SAM" id="MobiDB-lite"/>
    </source>
</evidence>
<dbReference type="InterPro" id="IPR041033">
    <property type="entry name" value="SpaA_PFL_dom_1"/>
</dbReference>
<dbReference type="CDD" id="cd00222">
    <property type="entry name" value="CollagenBindB"/>
    <property type="match status" value="7"/>
</dbReference>
<keyword evidence="3" id="KW-0964">Secreted</keyword>
<feature type="transmembrane region" description="Helical" evidence="7">
    <location>
        <begin position="1775"/>
        <end position="1794"/>
    </location>
</feature>
<dbReference type="Pfam" id="PF17802">
    <property type="entry name" value="SpaA"/>
    <property type="match status" value="1"/>
</dbReference>
<gene>
    <name evidence="9" type="ORF">DW820_04320</name>
</gene>
<keyword evidence="7" id="KW-0472">Membrane</keyword>
<sequence length="1799" mass="199583">MKKLRSLWKDFLKKGFAILTIFMMLGQLGQGAITAFANELAVGDNGALDVALMYGDKQNHPDGMSYYTGDTMSGYIQITPKNLTTDINEVTVTLKVPGKYLREVSFPDFNSASEHDKPTVTKVGDDYQVTLHFNNYQKSEVLTLPFIGKFKVGYAPTNYSLDITGTLNINGQEAKLNDIIWKPKYNDYRLTKYINQNLNEAMSKDYAEAMPGVVKGADGKNYIETPSSVPFAFQLEGMQGQYGGQYRQLESVTLTDKLPTYTDKNGNTRTAVLDTAKSEGWVDNGDGTVSKSFTADANGNPAAYHQEFMAKIKNTSYLYLKFPDLVLEKDQTLKDVLSKDLTNSGSIVGIPANRGEGEPDITAEDSLIFRLTSRDLEGAGSFAKKADGDVYDSTEYKAANYKWIIAFDNKTPSTQKNFVFYDETVDSRLKFTKIDYARLMEGNYGIGEHISKYVKRLTLTLEDGSQKEIQPETDKDGNGLIDLSKYGTVVGWRMEMKDDFVLKSGQGIRFNTYTSFKDPEKTRYDENDATKNKFKNTGRVTYQTQSNIAKDQTSDWTFKLIPLKESFEISKTTDYNDVRYTDGENIRFGLMATKVVLDPDKDYGDLRIIDLYDPNTLKVDYKDFERNLASNEKGMKFLKSYDVIENYHNSGRTALIMHLDQKEFIKASLQDLNRVRLPFIVADLKGKDDGGTFTNKVYVAGNGIHDLENANPDRVTEDVYDLNGNGSTTDKIPYAQSNYTIVAAEGIYARKYIAKNDDLSDASIVTRTFKPGETFNYKLTIKNNTDKAVEDGVVYDVLPKVKDVNTLDGSGRMTEYTVSLRGPVIAPEGWTVYYTTDTGVTTDTMAQAADKDIWTTAVADYSQVTGIKLVANAGTTIPARGEASFGVPVVNPSELTDEVKALMQKRTKDNEDNGGRSGLVQAHNQFGYKAKGHEGNRESNTVTAQIFSAAFHVKKVDKDDPKKVLEGAEFTLTDANGAVVATATSDKKGELSFNTLTEGIYTLKETKAPENYKLDETEHAVVVTYDADKQIYHVTVDGKSVGSKAVPVEIANEADIKYLDLEASKVWDDQDNQEGLRPASVEFQLYKNGKAQGKPVTVSAATDWKAHFTNLPDKDSDGKLNTYTVKEVKVPTHYTVDTEEASFTDGKATITNKRTPETTTVTVKKVWDDAQNQDGLRPSTIKVHLLANGTEVQALDLTGEGDEWTHTFTDLPVYKDGQKVVYTVTEDKVDNYTTKIDGTTITNTYKPGKTSLTVTKNWKDANNQDGLRPKTIKVQLYAGDQKVGKAVELSADNKWTHTFSNLDEKKAGQVINYTVKEIDVPEGYTQAVEATNPGQVVVTNTHEPEKTKVEVSKKWEDGDDQDGLRPASIQVQLYKDGFATDQVVELSAANDWKGAFENLDAKAAGKAITYTVKEVAVPDGYKVTVNDKDKANVVLTNTHEPALTEMKVTKKWEDANDQDGLRPKSIKVQLYAGDEKVGDPVELSADNQWTHTFTKLAEKKAGQAISYRVEEVAVPEGYQVSADTSDVAHTILTNTHTPAVIDIPVTKIWNDQDNQDGLRPASIVVNLLANGEKVAQKELTNATDWKESFTGLPKFKDGKEIVYTLQEEKVAEYTTTIDQAAYTITNTHAPGKTSVTVTKKWDDENDKDGIRPKSIRVQLYANDQKVGQEVELSAENKWTHTFADLDEKANGNTITYTVREVSVPKGYEARNDEDGKGNVVITNKHVPKETPKQPTPPSSSEPKKPRQPEPKKPSQPEPKKPGKILGFLPNTGTTISIISLVLAFVLASIAAYILKKKKK</sequence>